<name>A0A8J5GBZ1_ZINOF</name>
<dbReference type="Proteomes" id="UP000734854">
    <property type="component" value="Unassembled WGS sequence"/>
</dbReference>
<organism evidence="7 8">
    <name type="scientific">Zingiber officinale</name>
    <name type="common">Ginger</name>
    <name type="synonym">Amomum zingiber</name>
    <dbReference type="NCBI Taxonomy" id="94328"/>
    <lineage>
        <taxon>Eukaryota</taxon>
        <taxon>Viridiplantae</taxon>
        <taxon>Streptophyta</taxon>
        <taxon>Embryophyta</taxon>
        <taxon>Tracheophyta</taxon>
        <taxon>Spermatophyta</taxon>
        <taxon>Magnoliopsida</taxon>
        <taxon>Liliopsida</taxon>
        <taxon>Zingiberales</taxon>
        <taxon>Zingiberaceae</taxon>
        <taxon>Zingiber</taxon>
    </lineage>
</organism>
<dbReference type="PANTHER" id="PTHR33355:SF1">
    <property type="entry name" value="WALL-ASSOCIATED RECEPTOR KINASE-LIKE 15"/>
    <property type="match status" value="1"/>
</dbReference>
<dbReference type="GO" id="GO:0016020">
    <property type="term" value="C:membrane"/>
    <property type="evidence" value="ECO:0007669"/>
    <property type="project" value="UniProtKB-SubCell"/>
</dbReference>
<evidence type="ECO:0000313" key="7">
    <source>
        <dbReference type="EMBL" id="KAG6500119.1"/>
    </source>
</evidence>
<keyword evidence="3" id="KW-0325">Glycoprotein</keyword>
<proteinExistence type="predicted"/>
<evidence type="ECO:0008006" key="9">
    <source>
        <dbReference type="Google" id="ProtNLM"/>
    </source>
</evidence>
<feature type="domain" description="Wall-associated receptor kinase galacturonan-binding" evidence="5">
    <location>
        <begin position="69"/>
        <end position="133"/>
    </location>
</feature>
<gene>
    <name evidence="7" type="ORF">ZIOFF_039933</name>
</gene>
<protein>
    <recommendedName>
        <fullName evidence="9">Wall-associated receptor kinase galacturonan-binding domain-containing protein</fullName>
    </recommendedName>
</protein>
<dbReference type="EMBL" id="JACMSC010000011">
    <property type="protein sequence ID" value="KAG6500119.1"/>
    <property type="molecule type" value="Genomic_DNA"/>
</dbReference>
<evidence type="ECO:0000313" key="8">
    <source>
        <dbReference type="Proteomes" id="UP000734854"/>
    </source>
</evidence>
<evidence type="ECO:0000256" key="4">
    <source>
        <dbReference type="SAM" id="Phobius"/>
    </source>
</evidence>
<keyword evidence="8" id="KW-1185">Reference proteome</keyword>
<dbReference type="Pfam" id="PF14380">
    <property type="entry name" value="WAK_assoc"/>
    <property type="match status" value="1"/>
</dbReference>
<keyword evidence="2" id="KW-0732">Signal</keyword>
<feature type="domain" description="Wall-associated receptor kinase C-terminal" evidence="6">
    <location>
        <begin position="272"/>
        <end position="307"/>
    </location>
</feature>
<evidence type="ECO:0000256" key="3">
    <source>
        <dbReference type="ARBA" id="ARBA00023180"/>
    </source>
</evidence>
<evidence type="ECO:0000259" key="5">
    <source>
        <dbReference type="Pfam" id="PF13947"/>
    </source>
</evidence>
<keyword evidence="4" id="KW-0472">Membrane</keyword>
<evidence type="ECO:0000259" key="6">
    <source>
        <dbReference type="Pfam" id="PF14380"/>
    </source>
</evidence>
<sequence length="350" mass="36632">MGRLINWAESRSGPEEFHSSLLLLPLESNSHCHRHGNMNRRPPLLLFLFLLLLLLHLIFLPRSDSSAACSTKCGSLDVRYPFGTGFGCGAPNFFPAVTCDGDSDSNRQLTLNTHVGKYPITSISYSASTVTVMPPLMSTCATMHPAGSPAFGLDWSAPFQIAPAASVFVLLACASPLAVGPPLCDPAAGPRLCSSLLACPAVAAIGLPLYAPTNTCCVYSPAGLGPKGDLDIQRLGCSSYASVKSTGPWSQTDASTWEYGVVLQYGEAGTSVAEDVVTAEACSACEGSGGACGYAPPKDYFVCVCDSGLNTSTDCYGLSADELKNFWSTSTATATATNHPTWTITSSRGN</sequence>
<dbReference type="AlphaFoldDB" id="A0A8J5GBZ1"/>
<evidence type="ECO:0000256" key="1">
    <source>
        <dbReference type="ARBA" id="ARBA00004167"/>
    </source>
</evidence>
<feature type="transmembrane region" description="Helical" evidence="4">
    <location>
        <begin position="44"/>
        <end position="61"/>
    </location>
</feature>
<dbReference type="InterPro" id="IPR032872">
    <property type="entry name" value="WAK_assoc_C"/>
</dbReference>
<dbReference type="InterPro" id="IPR025287">
    <property type="entry name" value="WAK_GUB"/>
</dbReference>
<dbReference type="GO" id="GO:0030247">
    <property type="term" value="F:polysaccharide binding"/>
    <property type="evidence" value="ECO:0007669"/>
    <property type="project" value="InterPro"/>
</dbReference>
<comment type="caution">
    <text evidence="7">The sequence shown here is derived from an EMBL/GenBank/DDBJ whole genome shotgun (WGS) entry which is preliminary data.</text>
</comment>
<comment type="subcellular location">
    <subcellularLocation>
        <location evidence="1">Membrane</location>
        <topology evidence="1">Single-pass membrane protein</topology>
    </subcellularLocation>
</comment>
<keyword evidence="4" id="KW-0812">Transmembrane</keyword>
<dbReference type="PANTHER" id="PTHR33355">
    <property type="entry name" value="WALL-ASSOCIATED RECEPTOR KINASE CARBOXY-TERMINAL PROTEIN-RELATED"/>
    <property type="match status" value="1"/>
</dbReference>
<keyword evidence="4" id="KW-1133">Transmembrane helix</keyword>
<dbReference type="Pfam" id="PF13947">
    <property type="entry name" value="GUB_WAK_bind"/>
    <property type="match status" value="1"/>
</dbReference>
<reference evidence="7 8" key="1">
    <citation type="submission" date="2020-08" db="EMBL/GenBank/DDBJ databases">
        <title>Plant Genome Project.</title>
        <authorList>
            <person name="Zhang R.-G."/>
        </authorList>
    </citation>
    <scope>NUCLEOTIDE SEQUENCE [LARGE SCALE GENOMIC DNA]</scope>
    <source>
        <tissue evidence="7">Rhizome</tissue>
    </source>
</reference>
<accession>A0A8J5GBZ1</accession>
<evidence type="ECO:0000256" key="2">
    <source>
        <dbReference type="ARBA" id="ARBA00022729"/>
    </source>
</evidence>